<dbReference type="Pfam" id="PF13692">
    <property type="entry name" value="Glyco_trans_1_4"/>
    <property type="match status" value="1"/>
</dbReference>
<dbReference type="Proteomes" id="UP001451571">
    <property type="component" value="Chromosome"/>
</dbReference>
<reference evidence="1 2" key="1">
    <citation type="submission" date="2024-02" db="EMBL/GenBank/DDBJ databases">
        <title>Bacterial strain from lacustrine sediment.</title>
        <authorList>
            <person name="Petit C."/>
            <person name="Fadhlaoui K."/>
        </authorList>
    </citation>
    <scope>NUCLEOTIDE SEQUENCE [LARGE SCALE GENOMIC DNA]</scope>
    <source>
        <strain evidence="1 2">IPX-CK</strain>
    </source>
</reference>
<name>A0ABZ3ETE5_9FIRM</name>
<dbReference type="CDD" id="cd03801">
    <property type="entry name" value="GT4_PimA-like"/>
    <property type="match status" value="1"/>
</dbReference>
<sequence>MSRLLIYDNSNFVDFPIGGQLTSIGSFLRFLCEEHPERINDILLIGVTLNPSEIGKTRKLELYGRKIDFLPVAAAERDLANTSKSLRLQYAKGLLKYKKILKITRNDCNYIHAPEAYGIVKLLSIGFQCVIFSHGSYFNMERGFRFFQKNVLIKKGFVAYLKWILKNADMIFLLDKDSLRDYAPYNGNLVEVVNSIVCPQIEEGIHKLKAGRVSEILFVGRLSKDKGVEPIIHAVAGKEGLSGMEGLHLTIVGNGEEYNRLIPYESENVRFTGAVSPKKVKEYMEEADILVMNSAFEGIPMTILEAISHALPVVSTNVGGIGQVLSFGQDSEETDATAESIQEAIRRISDNYESYSRNAYVNSKAYDYKMVNKKVYELLSVYWRQ</sequence>
<dbReference type="EC" id="2.4.-.-" evidence="1"/>
<dbReference type="InterPro" id="IPR050194">
    <property type="entry name" value="Glycosyltransferase_grp1"/>
</dbReference>
<accession>A0ABZ3ETE5</accession>
<dbReference type="PANTHER" id="PTHR45947">
    <property type="entry name" value="SULFOQUINOVOSYL TRANSFERASE SQD2"/>
    <property type="match status" value="1"/>
</dbReference>
<evidence type="ECO:0000313" key="2">
    <source>
        <dbReference type="Proteomes" id="UP001451571"/>
    </source>
</evidence>
<dbReference type="RefSeq" id="WP_342757100.1">
    <property type="nucleotide sequence ID" value="NZ_CP146256.1"/>
</dbReference>
<keyword evidence="2" id="KW-1185">Reference proteome</keyword>
<dbReference type="SUPFAM" id="SSF53756">
    <property type="entry name" value="UDP-Glycosyltransferase/glycogen phosphorylase"/>
    <property type="match status" value="1"/>
</dbReference>
<organism evidence="1 2">
    <name type="scientific">Kineothrix sedimenti</name>
    <dbReference type="NCBI Taxonomy" id="3123317"/>
    <lineage>
        <taxon>Bacteria</taxon>
        <taxon>Bacillati</taxon>
        <taxon>Bacillota</taxon>
        <taxon>Clostridia</taxon>
        <taxon>Lachnospirales</taxon>
        <taxon>Lachnospiraceae</taxon>
        <taxon>Kineothrix</taxon>
    </lineage>
</organism>
<dbReference type="PANTHER" id="PTHR45947:SF3">
    <property type="entry name" value="SULFOQUINOVOSYL TRANSFERASE SQD2"/>
    <property type="match status" value="1"/>
</dbReference>
<proteinExistence type="predicted"/>
<dbReference type="Gene3D" id="3.40.50.2000">
    <property type="entry name" value="Glycogen Phosphorylase B"/>
    <property type="match status" value="2"/>
</dbReference>
<dbReference type="GO" id="GO:0016757">
    <property type="term" value="F:glycosyltransferase activity"/>
    <property type="evidence" value="ECO:0007669"/>
    <property type="project" value="UniProtKB-KW"/>
</dbReference>
<gene>
    <name evidence="1" type="ORF">V6984_18640</name>
</gene>
<evidence type="ECO:0000313" key="1">
    <source>
        <dbReference type="EMBL" id="XAH73496.1"/>
    </source>
</evidence>
<keyword evidence="1" id="KW-0808">Transferase</keyword>
<protein>
    <submittedName>
        <fullName evidence="1">Glycosyltransferase family 4 protein</fullName>
        <ecNumber evidence="1">2.4.-.-</ecNumber>
    </submittedName>
</protein>
<keyword evidence="1" id="KW-0328">Glycosyltransferase</keyword>
<dbReference type="EMBL" id="CP146256">
    <property type="protein sequence ID" value="XAH73496.1"/>
    <property type="molecule type" value="Genomic_DNA"/>
</dbReference>